<evidence type="ECO:0000313" key="2">
    <source>
        <dbReference type="EMBL" id="AUX44776.1"/>
    </source>
</evidence>
<dbReference type="EMBL" id="CP012673">
    <property type="protein sequence ID" value="AUX44776.1"/>
    <property type="molecule type" value="Genomic_DNA"/>
</dbReference>
<feature type="transmembrane region" description="Helical" evidence="1">
    <location>
        <begin position="63"/>
        <end position="86"/>
    </location>
</feature>
<dbReference type="AlphaFoldDB" id="A0A2L0EZS7"/>
<reference evidence="2 3" key="1">
    <citation type="submission" date="2015-09" db="EMBL/GenBank/DDBJ databases">
        <title>Sorangium comparison.</title>
        <authorList>
            <person name="Zaburannyi N."/>
            <person name="Bunk B."/>
            <person name="Overmann J."/>
            <person name="Mueller R."/>
        </authorList>
    </citation>
    <scope>NUCLEOTIDE SEQUENCE [LARGE SCALE GENOMIC DNA]</scope>
    <source>
        <strain evidence="2 3">So ce26</strain>
    </source>
</reference>
<accession>A0A2L0EZS7</accession>
<name>A0A2L0EZS7_SORCE</name>
<dbReference type="InterPro" id="IPR007165">
    <property type="entry name" value="Phage_holin_4_2"/>
</dbReference>
<feature type="transmembrane region" description="Helical" evidence="1">
    <location>
        <begin position="36"/>
        <end position="56"/>
    </location>
</feature>
<feature type="transmembrane region" description="Helical" evidence="1">
    <location>
        <begin position="98"/>
        <end position="116"/>
    </location>
</feature>
<gene>
    <name evidence="2" type="primary">spr</name>
    <name evidence="2" type="ORF">SOCE26_062440</name>
</gene>
<proteinExistence type="predicted"/>
<protein>
    <submittedName>
        <fullName evidence="2">Membrane protein</fullName>
    </submittedName>
</protein>
<dbReference type="RefSeq" id="WP_234022609.1">
    <property type="nucleotide sequence ID" value="NZ_CP012673.1"/>
</dbReference>
<keyword evidence="1" id="KW-0812">Transmembrane</keyword>
<keyword evidence="1" id="KW-1133">Transmembrane helix</keyword>
<evidence type="ECO:0000256" key="1">
    <source>
        <dbReference type="SAM" id="Phobius"/>
    </source>
</evidence>
<organism evidence="2 3">
    <name type="scientific">Sorangium cellulosum</name>
    <name type="common">Polyangium cellulosum</name>
    <dbReference type="NCBI Taxonomy" id="56"/>
    <lineage>
        <taxon>Bacteria</taxon>
        <taxon>Pseudomonadati</taxon>
        <taxon>Myxococcota</taxon>
        <taxon>Polyangia</taxon>
        <taxon>Polyangiales</taxon>
        <taxon>Polyangiaceae</taxon>
        <taxon>Sorangium</taxon>
    </lineage>
</organism>
<keyword evidence="1" id="KW-0472">Membrane</keyword>
<sequence length="120" mass="12801">MIKTFLIQAIAAGVAVLVGAKLMPGVRLRTAKTAVGVAAVFALLNLLLGWLVTFLVKVALLPVAFLTFGLAYLFLGILVNSVLLWATDKFIDDFDVRGFGPLLGTASLISLAGWLLPRLF</sequence>
<evidence type="ECO:0000313" key="3">
    <source>
        <dbReference type="Proteomes" id="UP000238348"/>
    </source>
</evidence>
<dbReference type="Pfam" id="PF04020">
    <property type="entry name" value="Phage_holin_4_2"/>
    <property type="match status" value="1"/>
</dbReference>
<dbReference type="Proteomes" id="UP000238348">
    <property type="component" value="Chromosome"/>
</dbReference>